<feature type="region of interest" description="Disordered" evidence="1">
    <location>
        <begin position="38"/>
        <end position="69"/>
    </location>
</feature>
<reference evidence="4" key="1">
    <citation type="submission" date="2016-06" db="UniProtKB">
        <authorList>
            <consortium name="WormBaseParasite"/>
        </authorList>
    </citation>
    <scope>IDENTIFICATION</scope>
</reference>
<dbReference type="WBParaSite" id="GPUH_0001687101-mRNA-1">
    <property type="protein sequence ID" value="GPUH_0001687101-mRNA-1"/>
    <property type="gene ID" value="GPUH_0001687101"/>
</dbReference>
<evidence type="ECO:0000256" key="1">
    <source>
        <dbReference type="SAM" id="MobiDB-lite"/>
    </source>
</evidence>
<accession>A0A183E7A8</accession>
<dbReference type="Proteomes" id="UP000271098">
    <property type="component" value="Unassembled WGS sequence"/>
</dbReference>
<reference evidence="2 3" key="2">
    <citation type="submission" date="2018-11" db="EMBL/GenBank/DDBJ databases">
        <authorList>
            <consortium name="Pathogen Informatics"/>
        </authorList>
    </citation>
    <scope>NUCLEOTIDE SEQUENCE [LARGE SCALE GENOMIC DNA]</scope>
</reference>
<sequence>MKIVCSTERMFRAAPLFTNGRKALNEKGYRNRMRVMSHRSQNRVTTKAATPRWTAGSCPTEAAESNDKQTNTEQIWCATGLHRAEARVTTRRVSTFRFHWEHCQVQPDEPYLLIENPVSPRMPILSILHVD</sequence>
<evidence type="ECO:0000313" key="3">
    <source>
        <dbReference type="Proteomes" id="UP000271098"/>
    </source>
</evidence>
<evidence type="ECO:0000313" key="4">
    <source>
        <dbReference type="WBParaSite" id="GPUH_0001687101-mRNA-1"/>
    </source>
</evidence>
<keyword evidence="3" id="KW-1185">Reference proteome</keyword>
<proteinExistence type="predicted"/>
<gene>
    <name evidence="2" type="ORF">GPUH_LOCUS16848</name>
</gene>
<evidence type="ECO:0000313" key="2">
    <source>
        <dbReference type="EMBL" id="VDN28672.1"/>
    </source>
</evidence>
<name>A0A183E7A8_9BILA</name>
<protein>
    <submittedName>
        <fullName evidence="2 4">Uncharacterized protein</fullName>
    </submittedName>
</protein>
<dbReference type="AlphaFoldDB" id="A0A183E7A8"/>
<dbReference type="EMBL" id="UYRT01084312">
    <property type="protein sequence ID" value="VDN28672.1"/>
    <property type="molecule type" value="Genomic_DNA"/>
</dbReference>
<organism evidence="4">
    <name type="scientific">Gongylonema pulchrum</name>
    <dbReference type="NCBI Taxonomy" id="637853"/>
    <lineage>
        <taxon>Eukaryota</taxon>
        <taxon>Metazoa</taxon>
        <taxon>Ecdysozoa</taxon>
        <taxon>Nematoda</taxon>
        <taxon>Chromadorea</taxon>
        <taxon>Rhabditida</taxon>
        <taxon>Spirurina</taxon>
        <taxon>Spiruromorpha</taxon>
        <taxon>Spiruroidea</taxon>
        <taxon>Gongylonematidae</taxon>
        <taxon>Gongylonema</taxon>
    </lineage>
</organism>